<organism evidence="4">
    <name type="scientific">marine metagenome</name>
    <dbReference type="NCBI Taxonomy" id="408172"/>
    <lineage>
        <taxon>unclassified sequences</taxon>
        <taxon>metagenomes</taxon>
        <taxon>ecological metagenomes</taxon>
    </lineage>
</organism>
<dbReference type="PRINTS" id="PR00625">
    <property type="entry name" value="JDOMAIN"/>
</dbReference>
<keyword evidence="2" id="KW-0812">Transmembrane</keyword>
<keyword evidence="2" id="KW-0472">Membrane</keyword>
<feature type="region of interest" description="Disordered" evidence="1">
    <location>
        <begin position="73"/>
        <end position="94"/>
    </location>
</feature>
<gene>
    <name evidence="4" type="ORF">METZ01_LOCUS30759</name>
</gene>
<evidence type="ECO:0000259" key="3">
    <source>
        <dbReference type="PROSITE" id="PS50076"/>
    </source>
</evidence>
<dbReference type="Gene3D" id="1.10.287.110">
    <property type="entry name" value="DnaJ domain"/>
    <property type="match status" value="1"/>
</dbReference>
<keyword evidence="2" id="KW-1133">Transmembrane helix</keyword>
<dbReference type="CDD" id="cd06257">
    <property type="entry name" value="DnaJ"/>
    <property type="match status" value="1"/>
</dbReference>
<feature type="transmembrane region" description="Helical" evidence="2">
    <location>
        <begin position="114"/>
        <end position="134"/>
    </location>
</feature>
<name>A0A381QEY8_9ZZZZ</name>
<evidence type="ECO:0000256" key="2">
    <source>
        <dbReference type="SAM" id="Phobius"/>
    </source>
</evidence>
<evidence type="ECO:0000313" key="4">
    <source>
        <dbReference type="EMBL" id="SUZ77905.1"/>
    </source>
</evidence>
<dbReference type="SUPFAM" id="SSF46565">
    <property type="entry name" value="Chaperone J-domain"/>
    <property type="match status" value="1"/>
</dbReference>
<reference evidence="4" key="1">
    <citation type="submission" date="2018-05" db="EMBL/GenBank/DDBJ databases">
        <authorList>
            <person name="Lanie J.A."/>
            <person name="Ng W.-L."/>
            <person name="Kazmierczak K.M."/>
            <person name="Andrzejewski T.M."/>
            <person name="Davidsen T.M."/>
            <person name="Wayne K.J."/>
            <person name="Tettelin H."/>
            <person name="Glass J.I."/>
            <person name="Rusch D."/>
            <person name="Podicherti R."/>
            <person name="Tsui H.-C.T."/>
            <person name="Winkler M.E."/>
        </authorList>
    </citation>
    <scope>NUCLEOTIDE SEQUENCE</scope>
</reference>
<protein>
    <recommendedName>
        <fullName evidence="3">J domain-containing protein</fullName>
    </recommendedName>
</protein>
<dbReference type="InterPro" id="IPR050817">
    <property type="entry name" value="DjlA_DnaK_co-chaperone"/>
</dbReference>
<accession>A0A381QEY8</accession>
<dbReference type="InterPro" id="IPR001623">
    <property type="entry name" value="DnaJ_domain"/>
</dbReference>
<dbReference type="AlphaFoldDB" id="A0A381QEY8"/>
<proteinExistence type="predicted"/>
<feature type="domain" description="J" evidence="3">
    <location>
        <begin position="7"/>
        <end position="75"/>
    </location>
</feature>
<dbReference type="SMART" id="SM00271">
    <property type="entry name" value="DnaJ"/>
    <property type="match status" value="1"/>
</dbReference>
<feature type="non-terminal residue" evidence="4">
    <location>
        <position position="1"/>
    </location>
</feature>
<dbReference type="Pfam" id="PF00226">
    <property type="entry name" value="DnaJ"/>
    <property type="match status" value="1"/>
</dbReference>
<dbReference type="PANTHER" id="PTHR24074">
    <property type="entry name" value="CO-CHAPERONE PROTEIN DJLA"/>
    <property type="match status" value="1"/>
</dbReference>
<dbReference type="EMBL" id="UINC01001334">
    <property type="protein sequence ID" value="SUZ77905.1"/>
    <property type="molecule type" value="Genomic_DNA"/>
</dbReference>
<evidence type="ECO:0000256" key="1">
    <source>
        <dbReference type="SAM" id="MobiDB-lite"/>
    </source>
</evidence>
<dbReference type="InterPro" id="IPR036869">
    <property type="entry name" value="J_dom_sf"/>
</dbReference>
<sequence>VSGPGDDHYRTLGVPATASDQEVRAAYRALAARTHPDRATDQAERRRAETRMAAVNEAWRVLRDRKRRAAYDLTRRPAEPSVRTPPDDGPIPGRRGDSFQAVTVSPAVGCALRFGPMVLGVGLLVGILVATAVLGGGGEVPKRLEPGSCLELSTTVRVVPCTAETPVIAARGVAGTSCPVGAVAVVLPSRTEQVCVAPPGTPVG</sequence>
<dbReference type="PROSITE" id="PS50076">
    <property type="entry name" value="DNAJ_2"/>
    <property type="match status" value="1"/>
</dbReference>